<dbReference type="InterPro" id="IPR036249">
    <property type="entry name" value="Thioredoxin-like_sf"/>
</dbReference>
<gene>
    <name evidence="3" type="ORF">KI387_016621</name>
</gene>
<accession>A0AA38LIB1</accession>
<dbReference type="Gene3D" id="1.20.1050.10">
    <property type="match status" value="1"/>
</dbReference>
<dbReference type="AlphaFoldDB" id="A0AA38LIB1"/>
<dbReference type="InterPro" id="IPR036282">
    <property type="entry name" value="Glutathione-S-Trfase_C_sf"/>
</dbReference>
<dbReference type="Proteomes" id="UP000824469">
    <property type="component" value="Unassembled WGS sequence"/>
</dbReference>
<dbReference type="CDD" id="cd00570">
    <property type="entry name" value="GST_N_family"/>
    <property type="match status" value="1"/>
</dbReference>
<feature type="domain" description="GST C-terminal" evidence="2">
    <location>
        <begin position="112"/>
        <end position="250"/>
    </location>
</feature>
<dbReference type="InterPro" id="IPR004045">
    <property type="entry name" value="Glutathione_S-Trfase_N"/>
</dbReference>
<dbReference type="SUPFAM" id="SSF47616">
    <property type="entry name" value="GST C-terminal domain-like"/>
    <property type="match status" value="1"/>
</dbReference>
<dbReference type="Pfam" id="PF13417">
    <property type="entry name" value="GST_N_3"/>
    <property type="match status" value="1"/>
</dbReference>
<evidence type="ECO:0000259" key="2">
    <source>
        <dbReference type="PROSITE" id="PS50405"/>
    </source>
</evidence>
<dbReference type="Pfam" id="PF13410">
    <property type="entry name" value="GST_C_2"/>
    <property type="match status" value="1"/>
</dbReference>
<dbReference type="SUPFAM" id="SSF52833">
    <property type="entry name" value="Thioredoxin-like"/>
    <property type="match status" value="1"/>
</dbReference>
<dbReference type="Pfam" id="PF01814">
    <property type="entry name" value="Hemerythrin"/>
    <property type="match status" value="1"/>
</dbReference>
<evidence type="ECO:0000259" key="1">
    <source>
        <dbReference type="PROSITE" id="PS50404"/>
    </source>
</evidence>
<sequence length="493" mass="55873">MGCNWSKKSRKDAVVPSDVVHGRPVVSLFGSEICPFTSRIRIALQYKGVNVRIFSLNTENDIQNNKMELLASTDPQMKFPILKCGMDILSGSSDAILQYIEAKFPNPPLVPEGPMADITQNWVVYVRDIFSPLLAEILYDGNLLVQRELLLKLETAFVRLDGGIMEYMNRGPYFLGNQFSMVDVYLIPFLYLTFPLQHFRGVEISSELSHLQRYCRQMLNFPCYSPVRIDLELLQKSIAKTMAERGPPPLVVLTILQHKSMLCHMERLVRSADGLVAAKQQGYRIVDPAKGTIGMQMKKLSKGYAQLVDLMQEHAQMEERIIFPALEKADRGITKVADGEHARDLPIMNGIREDMKTVHVLEAGSPDRSQALLRLSVRLRTLEAHCIEHFKEEEESLLPLLEAANLGNKEQEALLGNCFSIMELSHSQFLPYLFSGLLPHEIQQYFEVAIRCQDKQQVIQMIRSLQLPNDESKTVLGIIQNRLPALTDFNSNA</sequence>
<dbReference type="InterPro" id="IPR010987">
    <property type="entry name" value="Glutathione-S-Trfase_C-like"/>
</dbReference>
<comment type="caution">
    <text evidence="3">The sequence shown here is derived from an EMBL/GenBank/DDBJ whole genome shotgun (WGS) entry which is preliminary data.</text>
</comment>
<dbReference type="EMBL" id="JAHRHJ020000003">
    <property type="protein sequence ID" value="KAH9321982.1"/>
    <property type="molecule type" value="Genomic_DNA"/>
</dbReference>
<dbReference type="InterPro" id="IPR012312">
    <property type="entry name" value="Hemerythrin-like"/>
</dbReference>
<organism evidence="3 4">
    <name type="scientific">Taxus chinensis</name>
    <name type="common">Chinese yew</name>
    <name type="synonym">Taxus wallichiana var. chinensis</name>
    <dbReference type="NCBI Taxonomy" id="29808"/>
    <lineage>
        <taxon>Eukaryota</taxon>
        <taxon>Viridiplantae</taxon>
        <taxon>Streptophyta</taxon>
        <taxon>Embryophyta</taxon>
        <taxon>Tracheophyta</taxon>
        <taxon>Spermatophyta</taxon>
        <taxon>Pinopsida</taxon>
        <taxon>Pinidae</taxon>
        <taxon>Conifers II</taxon>
        <taxon>Cupressales</taxon>
        <taxon>Taxaceae</taxon>
        <taxon>Taxus</taxon>
    </lineage>
</organism>
<evidence type="ECO:0000313" key="4">
    <source>
        <dbReference type="Proteomes" id="UP000824469"/>
    </source>
</evidence>
<dbReference type="PROSITE" id="PS50404">
    <property type="entry name" value="GST_NTER"/>
    <property type="match status" value="1"/>
</dbReference>
<feature type="domain" description="GST N-terminal" evidence="1">
    <location>
        <begin position="24"/>
        <end position="108"/>
    </location>
</feature>
<dbReference type="Gene3D" id="1.20.120.520">
    <property type="entry name" value="nmb1532 protein domain like"/>
    <property type="match status" value="1"/>
</dbReference>
<dbReference type="InterPro" id="IPR040079">
    <property type="entry name" value="Glutathione_S-Trfase"/>
</dbReference>
<reference evidence="3 4" key="1">
    <citation type="journal article" date="2021" name="Nat. Plants">
        <title>The Taxus genome provides insights into paclitaxel biosynthesis.</title>
        <authorList>
            <person name="Xiong X."/>
            <person name="Gou J."/>
            <person name="Liao Q."/>
            <person name="Li Y."/>
            <person name="Zhou Q."/>
            <person name="Bi G."/>
            <person name="Li C."/>
            <person name="Du R."/>
            <person name="Wang X."/>
            <person name="Sun T."/>
            <person name="Guo L."/>
            <person name="Liang H."/>
            <person name="Lu P."/>
            <person name="Wu Y."/>
            <person name="Zhang Z."/>
            <person name="Ro D.K."/>
            <person name="Shang Y."/>
            <person name="Huang S."/>
            <person name="Yan J."/>
        </authorList>
    </citation>
    <scope>NUCLEOTIDE SEQUENCE [LARGE SCALE GENOMIC DNA]</scope>
    <source>
        <strain evidence="3">Ta-2019</strain>
    </source>
</reference>
<dbReference type="PANTHER" id="PTHR35739:SF1">
    <property type="entry name" value="OS01G0861700 PROTEIN"/>
    <property type="match status" value="1"/>
</dbReference>
<dbReference type="CDD" id="cd12108">
    <property type="entry name" value="Hr-like"/>
    <property type="match status" value="1"/>
</dbReference>
<proteinExistence type="predicted"/>
<evidence type="ECO:0000313" key="3">
    <source>
        <dbReference type="EMBL" id="KAH9321982.1"/>
    </source>
</evidence>
<dbReference type="SFLD" id="SFLDS00019">
    <property type="entry name" value="Glutathione_Transferase_(cytos"/>
    <property type="match status" value="1"/>
</dbReference>
<protein>
    <submittedName>
        <fullName evidence="3">Uncharacterized protein</fullName>
    </submittedName>
</protein>
<keyword evidence="4" id="KW-1185">Reference proteome</keyword>
<dbReference type="Gene3D" id="3.40.30.10">
    <property type="entry name" value="Glutaredoxin"/>
    <property type="match status" value="1"/>
</dbReference>
<dbReference type="OMA" id="PHEIQQY"/>
<name>A0AA38LIB1_TAXCH</name>
<dbReference type="PANTHER" id="PTHR35739">
    <property type="entry name" value="OS01G0861700 PROTEIN"/>
    <property type="match status" value="1"/>
</dbReference>
<dbReference type="PROSITE" id="PS50405">
    <property type="entry name" value="GST_CTER"/>
    <property type="match status" value="1"/>
</dbReference>